<feature type="transmembrane region" description="Helical" evidence="9">
    <location>
        <begin position="20"/>
        <end position="39"/>
    </location>
</feature>
<keyword evidence="7 9" id="KW-1133">Transmembrane helix</keyword>
<evidence type="ECO:0000256" key="2">
    <source>
        <dbReference type="ARBA" id="ARBA00022448"/>
    </source>
</evidence>
<proteinExistence type="predicted"/>
<dbReference type="InterPro" id="IPR039421">
    <property type="entry name" value="Type_1_exporter"/>
</dbReference>
<keyword evidence="2" id="KW-0813">Transport</keyword>
<dbReference type="PROSITE" id="PS00211">
    <property type="entry name" value="ABC_TRANSPORTER_1"/>
    <property type="match status" value="1"/>
</dbReference>
<dbReference type="PATRIC" id="fig|1423773.3.peg.2017"/>
<evidence type="ECO:0000256" key="6">
    <source>
        <dbReference type="ARBA" id="ARBA00022840"/>
    </source>
</evidence>
<evidence type="ECO:0000256" key="4">
    <source>
        <dbReference type="ARBA" id="ARBA00022692"/>
    </source>
</evidence>
<gene>
    <name evidence="12" type="ORF">FD30_GL001971</name>
</gene>
<evidence type="ECO:0000256" key="8">
    <source>
        <dbReference type="ARBA" id="ARBA00023136"/>
    </source>
</evidence>
<dbReference type="RefSeq" id="WP_056943549.1">
    <property type="nucleotide sequence ID" value="NZ_AZDT01000006.1"/>
</dbReference>
<comment type="caution">
    <text evidence="12">The sequence shown here is derived from an EMBL/GenBank/DDBJ whole genome shotgun (WGS) entry which is preliminary data.</text>
</comment>
<keyword evidence="3" id="KW-1003">Cell membrane</keyword>
<dbReference type="SMART" id="SM00382">
    <property type="entry name" value="AAA"/>
    <property type="match status" value="1"/>
</dbReference>
<feature type="transmembrane region" description="Helical" evidence="9">
    <location>
        <begin position="280"/>
        <end position="298"/>
    </location>
</feature>
<dbReference type="EMBL" id="AZDT01000006">
    <property type="protein sequence ID" value="KRK77456.1"/>
    <property type="molecule type" value="Genomic_DNA"/>
</dbReference>
<evidence type="ECO:0000313" key="12">
    <source>
        <dbReference type="EMBL" id="KRK77456.1"/>
    </source>
</evidence>
<keyword evidence="13" id="KW-1185">Reference proteome</keyword>
<dbReference type="InterPro" id="IPR011527">
    <property type="entry name" value="ABC1_TM_dom"/>
</dbReference>
<dbReference type="InterPro" id="IPR003593">
    <property type="entry name" value="AAA+_ATPase"/>
</dbReference>
<feature type="domain" description="ABC transporter" evidence="10">
    <location>
        <begin position="338"/>
        <end position="571"/>
    </location>
</feature>
<dbReference type="PROSITE" id="PS50893">
    <property type="entry name" value="ABC_TRANSPORTER_2"/>
    <property type="match status" value="1"/>
</dbReference>
<evidence type="ECO:0000313" key="13">
    <source>
        <dbReference type="Proteomes" id="UP000051162"/>
    </source>
</evidence>
<dbReference type="SUPFAM" id="SSF90123">
    <property type="entry name" value="ABC transporter transmembrane region"/>
    <property type="match status" value="1"/>
</dbReference>
<feature type="domain" description="ABC transmembrane type-1" evidence="11">
    <location>
        <begin position="19"/>
        <end position="303"/>
    </location>
</feature>
<dbReference type="AlphaFoldDB" id="A0A0R1K2B6"/>
<dbReference type="CDD" id="cd18541">
    <property type="entry name" value="ABC_6TM_TmrB_like"/>
    <property type="match status" value="1"/>
</dbReference>
<dbReference type="Pfam" id="PF00664">
    <property type="entry name" value="ABC_membrane"/>
    <property type="match status" value="1"/>
</dbReference>
<dbReference type="GO" id="GO:0016887">
    <property type="term" value="F:ATP hydrolysis activity"/>
    <property type="evidence" value="ECO:0007669"/>
    <property type="project" value="InterPro"/>
</dbReference>
<evidence type="ECO:0000259" key="10">
    <source>
        <dbReference type="PROSITE" id="PS50893"/>
    </source>
</evidence>
<evidence type="ECO:0000256" key="5">
    <source>
        <dbReference type="ARBA" id="ARBA00022741"/>
    </source>
</evidence>
<dbReference type="OrthoDB" id="9770415at2"/>
<comment type="subcellular location">
    <subcellularLocation>
        <location evidence="1">Cell membrane</location>
        <topology evidence="1">Multi-pass membrane protein</topology>
    </subcellularLocation>
</comment>
<dbReference type="InterPro" id="IPR036640">
    <property type="entry name" value="ABC1_TM_sf"/>
</dbReference>
<evidence type="ECO:0000259" key="11">
    <source>
        <dbReference type="PROSITE" id="PS50929"/>
    </source>
</evidence>
<evidence type="ECO:0000256" key="9">
    <source>
        <dbReference type="SAM" id="Phobius"/>
    </source>
</evidence>
<dbReference type="InterPro" id="IPR027417">
    <property type="entry name" value="P-loop_NTPase"/>
</dbReference>
<protein>
    <submittedName>
        <fullName evidence="12">Multidrug ABC superfamily ATP binding cassette transporter, ABC protein</fullName>
    </submittedName>
</protein>
<dbReference type="Gene3D" id="1.20.1560.10">
    <property type="entry name" value="ABC transporter type 1, transmembrane domain"/>
    <property type="match status" value="1"/>
</dbReference>
<dbReference type="FunFam" id="1.20.1560.10:FF:000011">
    <property type="entry name" value="Multidrug ABC transporter ATP-binding protein"/>
    <property type="match status" value="1"/>
</dbReference>
<dbReference type="FunFam" id="3.40.50.300:FF:000221">
    <property type="entry name" value="Multidrug ABC transporter ATP-binding protein"/>
    <property type="match status" value="1"/>
</dbReference>
<organism evidence="12 13">
    <name type="scientific">Levilactobacillus namurensis DSM 19117</name>
    <dbReference type="NCBI Taxonomy" id="1423773"/>
    <lineage>
        <taxon>Bacteria</taxon>
        <taxon>Bacillati</taxon>
        <taxon>Bacillota</taxon>
        <taxon>Bacilli</taxon>
        <taxon>Lactobacillales</taxon>
        <taxon>Lactobacillaceae</taxon>
        <taxon>Levilactobacillus</taxon>
    </lineage>
</organism>
<dbReference type="Pfam" id="PF00005">
    <property type="entry name" value="ABC_tran"/>
    <property type="match status" value="1"/>
</dbReference>
<dbReference type="PANTHER" id="PTHR43394:SF1">
    <property type="entry name" value="ATP-BINDING CASSETTE SUB-FAMILY B MEMBER 10, MITOCHONDRIAL"/>
    <property type="match status" value="1"/>
</dbReference>
<keyword evidence="4 9" id="KW-0812">Transmembrane</keyword>
<feature type="transmembrane region" description="Helical" evidence="9">
    <location>
        <begin position="247"/>
        <end position="268"/>
    </location>
</feature>
<dbReference type="InterPro" id="IPR017871">
    <property type="entry name" value="ABC_transporter-like_CS"/>
</dbReference>
<dbReference type="STRING" id="1423773.FD30_GL001971"/>
<evidence type="ECO:0000256" key="7">
    <source>
        <dbReference type="ARBA" id="ARBA00022989"/>
    </source>
</evidence>
<dbReference type="GeneID" id="84781778"/>
<evidence type="ECO:0000256" key="1">
    <source>
        <dbReference type="ARBA" id="ARBA00004651"/>
    </source>
</evidence>
<dbReference type="InterPro" id="IPR003439">
    <property type="entry name" value="ABC_transporter-like_ATP-bd"/>
</dbReference>
<dbReference type="PROSITE" id="PS50929">
    <property type="entry name" value="ABC_TM1F"/>
    <property type="match status" value="1"/>
</dbReference>
<reference evidence="12 13" key="1">
    <citation type="journal article" date="2015" name="Genome Announc.">
        <title>Expanding the biotechnology potential of lactobacilli through comparative genomics of 213 strains and associated genera.</title>
        <authorList>
            <person name="Sun Z."/>
            <person name="Harris H.M."/>
            <person name="McCann A."/>
            <person name="Guo C."/>
            <person name="Argimon S."/>
            <person name="Zhang W."/>
            <person name="Yang X."/>
            <person name="Jeffery I.B."/>
            <person name="Cooney J.C."/>
            <person name="Kagawa T.F."/>
            <person name="Liu W."/>
            <person name="Song Y."/>
            <person name="Salvetti E."/>
            <person name="Wrobel A."/>
            <person name="Rasinkangas P."/>
            <person name="Parkhill J."/>
            <person name="Rea M.C."/>
            <person name="O'Sullivan O."/>
            <person name="Ritari J."/>
            <person name="Douillard F.P."/>
            <person name="Paul Ross R."/>
            <person name="Yang R."/>
            <person name="Briner A.E."/>
            <person name="Felis G.E."/>
            <person name="de Vos W.M."/>
            <person name="Barrangou R."/>
            <person name="Klaenhammer T.R."/>
            <person name="Caufield P.W."/>
            <person name="Cui Y."/>
            <person name="Zhang H."/>
            <person name="O'Toole P.W."/>
        </authorList>
    </citation>
    <scope>NUCLEOTIDE SEQUENCE [LARGE SCALE GENOMIC DNA]</scope>
    <source>
        <strain evidence="12 13">DSM 19117</strain>
    </source>
</reference>
<dbReference type="GO" id="GO:0015421">
    <property type="term" value="F:ABC-type oligopeptide transporter activity"/>
    <property type="evidence" value="ECO:0007669"/>
    <property type="project" value="TreeGrafter"/>
</dbReference>
<dbReference type="GO" id="GO:0005524">
    <property type="term" value="F:ATP binding"/>
    <property type="evidence" value="ECO:0007669"/>
    <property type="project" value="UniProtKB-KW"/>
</dbReference>
<feature type="transmembrane region" description="Helical" evidence="9">
    <location>
        <begin position="160"/>
        <end position="179"/>
    </location>
</feature>
<keyword evidence="5" id="KW-0547">Nucleotide-binding</keyword>
<keyword evidence="8 9" id="KW-0472">Membrane</keyword>
<dbReference type="Gene3D" id="3.40.50.300">
    <property type="entry name" value="P-loop containing nucleotide triphosphate hydrolases"/>
    <property type="match status" value="1"/>
</dbReference>
<keyword evidence="6" id="KW-0067">ATP-binding</keyword>
<sequence length="597" mass="66571">MSIFKKLSWYFRLEWRRYLIGVIGLLLTAIIAIIPPRIIGNMVDSIHGRTMTGTLLAVDLALVVGAAIAQYLTRYLWRNAIWGGAAHLEQLLRDRLFRHFMNMDRTFYQRYRTGDLMAHATNDLEAVQRVAGGGILQFADAIITGGTTLIAMMTLINWRLTLLAIVPFPFLAVVSWYLGQKIHRAFGRSQAAFSRLNNKAQESISGIKVIKALGQDQEDIDDYDQQVDQTIAINRHVNFLDSLFDPAITLIISISYVATIVLGGLFVAHGTITIGNLVSFISYLAMMVWPMFAVGMLFNTMERGNASYDRVMELLRQKSKIIDRTDGLTEHPQGTLAYHIQAFNYPDDAQTSLQDINFDLKAGQTLGIVGRVGAGKSTIMKLILRTFDDYQGEIRFGGHPIKDYALDSYLPAIGYVPQESFLFSDTVFENIRFAKATATRADVIQAAQKSDLAHQIDLLPDGYQTQVGEDGISLSGGQRQRLAIARALLIDPELLILDDALSAVDAETETEILANLRAERANKTTIIAAHRLSSVMEADEILVLDQGRIVERGTHASLMAAHGWYAKMFTQQQLETRVRGGKPTWRLNHMNQHGPVA</sequence>
<dbReference type="Proteomes" id="UP000051162">
    <property type="component" value="Unassembled WGS sequence"/>
</dbReference>
<feature type="transmembrane region" description="Helical" evidence="9">
    <location>
        <begin position="51"/>
        <end position="72"/>
    </location>
</feature>
<dbReference type="PANTHER" id="PTHR43394">
    <property type="entry name" value="ATP-DEPENDENT PERMEASE MDL1, MITOCHONDRIAL"/>
    <property type="match status" value="1"/>
</dbReference>
<dbReference type="SUPFAM" id="SSF52540">
    <property type="entry name" value="P-loop containing nucleoside triphosphate hydrolases"/>
    <property type="match status" value="1"/>
</dbReference>
<accession>A0A0R1K2B6</accession>
<name>A0A0R1K2B6_9LACO</name>
<evidence type="ECO:0000256" key="3">
    <source>
        <dbReference type="ARBA" id="ARBA00022475"/>
    </source>
</evidence>
<dbReference type="GO" id="GO:0005886">
    <property type="term" value="C:plasma membrane"/>
    <property type="evidence" value="ECO:0007669"/>
    <property type="project" value="UniProtKB-SubCell"/>
</dbReference>